<protein>
    <submittedName>
        <fullName evidence="1">Uncharacterized protein</fullName>
    </submittedName>
</protein>
<dbReference type="Proteomes" id="UP000503349">
    <property type="component" value="Chromosome 21"/>
</dbReference>
<reference evidence="2" key="2">
    <citation type="submission" date="2019-02" db="EMBL/GenBank/DDBJ databases">
        <title>Opniocepnalus argus Var Kimnra genome.</title>
        <authorList>
            <person name="Zhou C."/>
            <person name="Xiao S."/>
        </authorList>
    </citation>
    <scope>NUCLEOTIDE SEQUENCE [LARGE SCALE GENOMIC DNA]</scope>
</reference>
<name>A0A6G1QQA7_CHAAH</name>
<evidence type="ECO:0000313" key="1">
    <source>
        <dbReference type="EMBL" id="KAF3704900.1"/>
    </source>
</evidence>
<evidence type="ECO:0000313" key="2">
    <source>
        <dbReference type="Proteomes" id="UP000503349"/>
    </source>
</evidence>
<sequence length="54" mass="6109">MFSIAGDVQRKEPNHHSGNCKCDQKLYHLKNTPEGCEEDLRTSIHVACPWLSAL</sequence>
<keyword evidence="2" id="KW-1185">Reference proteome</keyword>
<organism evidence="1 2">
    <name type="scientific">Channa argus</name>
    <name type="common">Northern snakehead</name>
    <name type="synonym">Ophicephalus argus</name>
    <dbReference type="NCBI Taxonomy" id="215402"/>
    <lineage>
        <taxon>Eukaryota</taxon>
        <taxon>Metazoa</taxon>
        <taxon>Chordata</taxon>
        <taxon>Craniata</taxon>
        <taxon>Vertebrata</taxon>
        <taxon>Euteleostomi</taxon>
        <taxon>Actinopterygii</taxon>
        <taxon>Neopterygii</taxon>
        <taxon>Teleostei</taxon>
        <taxon>Neoteleostei</taxon>
        <taxon>Acanthomorphata</taxon>
        <taxon>Anabantaria</taxon>
        <taxon>Anabantiformes</taxon>
        <taxon>Channoidei</taxon>
        <taxon>Channidae</taxon>
        <taxon>Channa</taxon>
    </lineage>
</organism>
<gene>
    <name evidence="1" type="ORF">EXN66_Car020590</name>
</gene>
<proteinExistence type="predicted"/>
<reference evidence="1 2" key="1">
    <citation type="submission" date="2019-02" db="EMBL/GenBank/DDBJ databases">
        <title>Opniocepnalus argus genome.</title>
        <authorList>
            <person name="Zhou C."/>
            <person name="Xiao S."/>
        </authorList>
    </citation>
    <scope>NUCLEOTIDE SEQUENCE [LARGE SCALE GENOMIC DNA]</scope>
    <source>
        <strain evidence="1">OARG1902GOOAL</strain>
        <tissue evidence="1">Muscle</tissue>
    </source>
</reference>
<dbReference type="AlphaFoldDB" id="A0A6G1QQA7"/>
<dbReference type="EMBL" id="CM015732">
    <property type="protein sequence ID" value="KAF3704900.1"/>
    <property type="molecule type" value="Genomic_DNA"/>
</dbReference>
<accession>A0A6G1QQA7</accession>